<feature type="domain" description="HipA N-terminal subdomain 1" evidence="5">
    <location>
        <begin position="10"/>
        <end position="111"/>
    </location>
</feature>
<dbReference type="Proteomes" id="UP000240638">
    <property type="component" value="Unassembled WGS sequence"/>
</dbReference>
<dbReference type="PANTHER" id="PTHR37419:SF1">
    <property type="entry name" value="SERINE_THREONINE-PROTEIN KINASE TOXIN HIPA"/>
    <property type="match status" value="1"/>
</dbReference>
<dbReference type="AlphaFoldDB" id="A0A2T3Y0Q6"/>
<organism evidence="6 7">
    <name type="scientific">Trinickia symbiotica</name>
    <dbReference type="NCBI Taxonomy" id="863227"/>
    <lineage>
        <taxon>Bacteria</taxon>
        <taxon>Pseudomonadati</taxon>
        <taxon>Pseudomonadota</taxon>
        <taxon>Betaproteobacteria</taxon>
        <taxon>Burkholderiales</taxon>
        <taxon>Burkholderiaceae</taxon>
        <taxon>Trinickia</taxon>
    </lineage>
</organism>
<protein>
    <submittedName>
        <fullName evidence="6">Toxin HipA</fullName>
    </submittedName>
</protein>
<gene>
    <name evidence="6" type="ORF">C9I57_00595</name>
</gene>
<comment type="similarity">
    <text evidence="1">Belongs to the HipA Ser/Thr kinase family.</text>
</comment>
<dbReference type="InterPro" id="IPR012893">
    <property type="entry name" value="HipA-like_C"/>
</dbReference>
<feature type="domain" description="HipA-like C-terminal" evidence="4">
    <location>
        <begin position="158"/>
        <end position="402"/>
    </location>
</feature>
<evidence type="ECO:0000256" key="2">
    <source>
        <dbReference type="ARBA" id="ARBA00022679"/>
    </source>
</evidence>
<evidence type="ECO:0000256" key="3">
    <source>
        <dbReference type="ARBA" id="ARBA00022777"/>
    </source>
</evidence>
<dbReference type="RefSeq" id="WP_107148718.1">
    <property type="nucleotide sequence ID" value="NZ_PYUC01000001.1"/>
</dbReference>
<dbReference type="NCBIfam" id="TIGR03071">
    <property type="entry name" value="couple_hipA"/>
    <property type="match status" value="1"/>
</dbReference>
<dbReference type="Pfam" id="PF07804">
    <property type="entry name" value="HipA_C"/>
    <property type="match status" value="1"/>
</dbReference>
<dbReference type="CDD" id="cd17808">
    <property type="entry name" value="HipA_Ec_like"/>
    <property type="match status" value="1"/>
</dbReference>
<reference evidence="6 7" key="1">
    <citation type="submission" date="2018-03" db="EMBL/GenBank/DDBJ databases">
        <title>Whole genome analyses suggest that Burkholderia sensu lato contains two further novel genera in the rhizoxinica-symbiotica group Mycetohabitans gen. nov., and Trinickia gen. nov.: implications for the evolution of diazotrophy and nodulation in the Burkholderiaceae.</title>
        <authorList>
            <person name="Estrada De Los Santos P."/>
            <person name="Palmer M."/>
            <person name="Chavez-Ramirez B."/>
            <person name="Steenkamp E.T."/>
            <person name="Hirsch A.M."/>
            <person name="Manyaka P."/>
            <person name="Maluk M."/>
            <person name="Lafos M."/>
            <person name="Crook M."/>
            <person name="Gross E."/>
            <person name="Simon M.F."/>
            <person name="Bueno Dos Reis Junior F."/>
            <person name="Poole P.S."/>
            <person name="Venter S.N."/>
            <person name="James E.K."/>
        </authorList>
    </citation>
    <scope>NUCLEOTIDE SEQUENCE [LARGE SCALE GENOMIC DNA]</scope>
    <source>
        <strain evidence="6 7">JPY-366</strain>
    </source>
</reference>
<comment type="caution">
    <text evidence="6">The sequence shown here is derived from an EMBL/GenBank/DDBJ whole genome shotgun (WGS) entry which is preliminary data.</text>
</comment>
<evidence type="ECO:0000259" key="4">
    <source>
        <dbReference type="Pfam" id="PF07804"/>
    </source>
</evidence>
<keyword evidence="2" id="KW-0808">Transferase</keyword>
<evidence type="ECO:0000259" key="5">
    <source>
        <dbReference type="Pfam" id="PF13657"/>
    </source>
</evidence>
<dbReference type="GO" id="GO:0005829">
    <property type="term" value="C:cytosol"/>
    <property type="evidence" value="ECO:0007669"/>
    <property type="project" value="TreeGrafter"/>
</dbReference>
<sequence length="448" mass="49446">MGRRSHSRALSIWGNGERIGTWIIPSTGDAELRYAESWKQSPAGRPLSLSLPFGIGNLPLRGARVENFFDNLLPDSAQIRKRLATRFKTKTTDAFDLLQAIGRDCIGAVQLLGEDETPASADRIEGTALSEGDVELMLQRMLGAEPVWPDDDEDTFRISLAGAQEKTALLRVGDQWLLPHGATPTSHILKLPLGLIGQKKVDFHTSVENEWLCLAILRAYGLPVPNAEIITFGGQKALCVERFDRAYSRSGSLLRLPQEDFCQALGVSPHLKYEAHGGPGVKEIAGILRQSQRANEDIANFMRAQIIFWLLAAPDGHAKNFSIRLLAGGQFHMTPLYDVMSIWPVEGDGGNQWSWHKASLAMALWGRSRHYRMRDIKRSHFNVTAQLCHYGRDAEPLIASILDQTPGVIHSVSSSLPRGFPERVAARIFKGLSESAAKLEAMEATTSP</sequence>
<dbReference type="InterPro" id="IPR052028">
    <property type="entry name" value="HipA_Ser/Thr_kinase"/>
</dbReference>
<dbReference type="PANTHER" id="PTHR37419">
    <property type="entry name" value="SERINE/THREONINE-PROTEIN KINASE TOXIN HIPA"/>
    <property type="match status" value="1"/>
</dbReference>
<evidence type="ECO:0000256" key="1">
    <source>
        <dbReference type="ARBA" id="ARBA00010164"/>
    </source>
</evidence>
<dbReference type="GO" id="GO:0004674">
    <property type="term" value="F:protein serine/threonine kinase activity"/>
    <property type="evidence" value="ECO:0007669"/>
    <property type="project" value="TreeGrafter"/>
</dbReference>
<evidence type="ECO:0000313" key="7">
    <source>
        <dbReference type="Proteomes" id="UP000240638"/>
    </source>
</evidence>
<dbReference type="EMBL" id="PYUC01000001">
    <property type="protein sequence ID" value="PTB22335.1"/>
    <property type="molecule type" value="Genomic_DNA"/>
</dbReference>
<proteinExistence type="inferred from homology"/>
<name>A0A2T3Y0Q6_9BURK</name>
<accession>A0A2T3Y0Q6</accession>
<keyword evidence="3" id="KW-0418">Kinase</keyword>
<dbReference type="InterPro" id="IPR017508">
    <property type="entry name" value="HipA_N1"/>
</dbReference>
<evidence type="ECO:0000313" key="6">
    <source>
        <dbReference type="EMBL" id="PTB22335.1"/>
    </source>
</evidence>
<dbReference type="Pfam" id="PF13657">
    <property type="entry name" value="Couple_hipA"/>
    <property type="match status" value="1"/>
</dbReference>